<feature type="transmembrane region" description="Helical" evidence="1">
    <location>
        <begin position="123"/>
        <end position="143"/>
    </location>
</feature>
<feature type="transmembrane region" description="Helical" evidence="1">
    <location>
        <begin position="6"/>
        <end position="28"/>
    </location>
</feature>
<organism evidence="2 3">
    <name type="scientific">Salinibacterium xinjiangense</name>
    <dbReference type="NCBI Taxonomy" id="386302"/>
    <lineage>
        <taxon>Bacteria</taxon>
        <taxon>Bacillati</taxon>
        <taxon>Actinomycetota</taxon>
        <taxon>Actinomycetes</taxon>
        <taxon>Micrococcales</taxon>
        <taxon>Microbacteriaceae</taxon>
        <taxon>Salinibacterium</taxon>
    </lineage>
</organism>
<evidence type="ECO:0000313" key="2">
    <source>
        <dbReference type="EMBL" id="SOE53084.1"/>
    </source>
</evidence>
<proteinExistence type="predicted"/>
<evidence type="ECO:0000313" key="3">
    <source>
        <dbReference type="Proteomes" id="UP000219440"/>
    </source>
</evidence>
<dbReference type="RefSeq" id="WP_097059625.1">
    <property type="nucleotide sequence ID" value="NZ_BMLC01000002.1"/>
</dbReference>
<accession>A0A2C8YRB6</accession>
<feature type="transmembrane region" description="Helical" evidence="1">
    <location>
        <begin position="79"/>
        <end position="102"/>
    </location>
</feature>
<dbReference type="EMBL" id="OCST01000001">
    <property type="protein sequence ID" value="SOE53084.1"/>
    <property type="molecule type" value="Genomic_DNA"/>
</dbReference>
<dbReference type="AlphaFoldDB" id="A0A2C8YRB6"/>
<keyword evidence="1" id="KW-0472">Membrane</keyword>
<dbReference type="OrthoDB" id="5190563at2"/>
<sequence length="145" mass="15307">METLLTILHVTAGVFIVGPMAILPMIGLRAIRSGSADQVASIARSTRFFSWLSLVVVVTGFLLVSFVDPEDQLTIGTPWLLASIILNAVAVVVSLSLVAPLLSRAGFHLADGTTADARVYGRIAGLSGLVTLLLVAVVVLMVWRP</sequence>
<feature type="transmembrane region" description="Helical" evidence="1">
    <location>
        <begin position="48"/>
        <end position="67"/>
    </location>
</feature>
<reference evidence="2 3" key="1">
    <citation type="submission" date="2017-09" db="EMBL/GenBank/DDBJ databases">
        <authorList>
            <person name="Ehlers B."/>
            <person name="Leendertz F.H."/>
        </authorList>
    </citation>
    <scope>NUCLEOTIDE SEQUENCE [LARGE SCALE GENOMIC DNA]</scope>
    <source>
        <strain evidence="2 3">CGMCC 1.05381</strain>
    </source>
</reference>
<keyword evidence="1" id="KW-1133">Transmembrane helix</keyword>
<keyword evidence="1" id="KW-0812">Transmembrane</keyword>
<dbReference type="Pfam" id="PF10027">
    <property type="entry name" value="DUF2269"/>
    <property type="match status" value="1"/>
</dbReference>
<keyword evidence="3" id="KW-1185">Reference proteome</keyword>
<dbReference type="Proteomes" id="UP000219440">
    <property type="component" value="Unassembled WGS sequence"/>
</dbReference>
<protein>
    <submittedName>
        <fullName evidence="2">Predicted integral membrane protein</fullName>
    </submittedName>
</protein>
<gene>
    <name evidence="2" type="ORF">SAMN06296378_0502</name>
</gene>
<evidence type="ECO:0000256" key="1">
    <source>
        <dbReference type="SAM" id="Phobius"/>
    </source>
</evidence>
<dbReference type="InterPro" id="IPR018729">
    <property type="entry name" value="DUF2269_transmembrane"/>
</dbReference>
<name>A0A2C8YRB6_9MICO</name>